<evidence type="ECO:0000256" key="1">
    <source>
        <dbReference type="ARBA" id="ARBA00004308"/>
    </source>
</evidence>
<gene>
    <name evidence="7" type="ORF">HK105_202178</name>
</gene>
<protein>
    <recommendedName>
        <fullName evidence="6">MHD domain-containing protein</fullName>
    </recommendedName>
</protein>
<dbReference type="PIRSF" id="PIRSF005992">
    <property type="entry name" value="Clathrin_mu"/>
    <property type="match status" value="1"/>
</dbReference>
<dbReference type="PROSITE" id="PS00991">
    <property type="entry name" value="CLAT_ADAPTOR_M_2"/>
    <property type="match status" value="1"/>
</dbReference>
<dbReference type="InterPro" id="IPR028565">
    <property type="entry name" value="MHD"/>
</dbReference>
<keyword evidence="4" id="KW-0472">Membrane</keyword>
<dbReference type="InterPro" id="IPR050431">
    <property type="entry name" value="Adaptor_comp_med_subunit"/>
</dbReference>
<evidence type="ECO:0000313" key="8">
    <source>
        <dbReference type="Proteomes" id="UP001527925"/>
    </source>
</evidence>
<dbReference type="SUPFAM" id="SSF49447">
    <property type="entry name" value="Second domain of Mu2 adaptin subunit (ap50) of ap2 adaptor"/>
    <property type="match status" value="1"/>
</dbReference>
<accession>A0ABR4NFG5</accession>
<dbReference type="Gene3D" id="3.30.450.60">
    <property type="match status" value="1"/>
</dbReference>
<sequence>MLDSLFIVDSNGCVVIEKHWRQLVPRRIVDELVVAVTSEVAAAAAAAAASAAQTAAAAAGETNGAGSSAEALSSGSLASVLPADAPAAAAASLAGRPADGVLPPITSIEQYKMLYISRFGLLFVAAVSTEAGPTTKASPASIFFFLHQIVELFTDYFVGISEVTLKENFVIVYELLEELVDYGSPYITEPCLLKDMIPPPSLLSTMINAVSIGTQFSSKQPTGTVSTVPWRPTGLKYTNNEIFFDIIEELDVIVDKRGKVVAGTIFGEIICNSKLSGMPDLLLSLGNKNVIGEGMASLHPSVRVGRFDRDRVLSFIPPDGMFRLMEYNVPLTSENQLPLSIKPNISLRKGRAKIDLTINPRVSSEKQIDGIVVSARMPTGVTSVRMNANVGQCSFDQITKTLRWTVGKLAGDLASTGVPIFTGQLVTDHATDLSTSRKSITFNVEFRINTYSASGLRIDSLAVQNEAYTPFKGGRGYTKASRFQIRCL</sequence>
<dbReference type="InterPro" id="IPR036168">
    <property type="entry name" value="AP2_Mu_C_sf"/>
</dbReference>
<dbReference type="InterPro" id="IPR011012">
    <property type="entry name" value="Longin-like_dom_sf"/>
</dbReference>
<dbReference type="Gene3D" id="2.60.40.1170">
    <property type="entry name" value="Mu homology domain, subdomain B"/>
    <property type="match status" value="2"/>
</dbReference>
<dbReference type="PROSITE" id="PS00990">
    <property type="entry name" value="CLAT_ADAPTOR_M_1"/>
    <property type="match status" value="1"/>
</dbReference>
<evidence type="ECO:0000256" key="2">
    <source>
        <dbReference type="ARBA" id="ARBA00022448"/>
    </source>
</evidence>
<organism evidence="7 8">
    <name type="scientific">Polyrhizophydium stewartii</name>
    <dbReference type="NCBI Taxonomy" id="2732419"/>
    <lineage>
        <taxon>Eukaryota</taxon>
        <taxon>Fungi</taxon>
        <taxon>Fungi incertae sedis</taxon>
        <taxon>Chytridiomycota</taxon>
        <taxon>Chytridiomycota incertae sedis</taxon>
        <taxon>Chytridiomycetes</taxon>
        <taxon>Rhizophydiales</taxon>
        <taxon>Rhizophydiales incertae sedis</taxon>
        <taxon>Polyrhizophydium</taxon>
    </lineage>
</organism>
<dbReference type="InterPro" id="IPR018240">
    <property type="entry name" value="Clathrin_mu_CS"/>
</dbReference>
<evidence type="ECO:0000256" key="3">
    <source>
        <dbReference type="ARBA" id="ARBA00022927"/>
    </source>
</evidence>
<dbReference type="PROSITE" id="PS51072">
    <property type="entry name" value="MHD"/>
    <property type="match status" value="1"/>
</dbReference>
<dbReference type="InterPro" id="IPR001392">
    <property type="entry name" value="Clathrin_mu"/>
</dbReference>
<name>A0ABR4NFG5_9FUNG</name>
<evidence type="ECO:0000256" key="5">
    <source>
        <dbReference type="PIRNR" id="PIRNR005992"/>
    </source>
</evidence>
<evidence type="ECO:0000259" key="6">
    <source>
        <dbReference type="PROSITE" id="PS51072"/>
    </source>
</evidence>
<proteinExistence type="inferred from homology"/>
<comment type="caution">
    <text evidence="7">The sequence shown here is derived from an EMBL/GenBank/DDBJ whole genome shotgun (WGS) entry which is preliminary data.</text>
</comment>
<comment type="subcellular location">
    <subcellularLocation>
        <location evidence="1">Endomembrane system</location>
    </subcellularLocation>
</comment>
<dbReference type="PANTHER" id="PTHR10529">
    <property type="entry name" value="AP COMPLEX SUBUNIT MU"/>
    <property type="match status" value="1"/>
</dbReference>
<dbReference type="Proteomes" id="UP001527925">
    <property type="component" value="Unassembled WGS sequence"/>
</dbReference>
<dbReference type="CDD" id="cd14837">
    <property type="entry name" value="AP3_Mu_N"/>
    <property type="match status" value="1"/>
</dbReference>
<reference evidence="7 8" key="1">
    <citation type="submission" date="2023-09" db="EMBL/GenBank/DDBJ databases">
        <title>Pangenome analysis of Batrachochytrium dendrobatidis and related Chytrids.</title>
        <authorList>
            <person name="Yacoub M.N."/>
            <person name="Stajich J.E."/>
            <person name="James T.Y."/>
        </authorList>
    </citation>
    <scope>NUCLEOTIDE SEQUENCE [LARGE SCALE GENOMIC DNA]</scope>
    <source>
        <strain evidence="7 8">JEL0888</strain>
    </source>
</reference>
<keyword evidence="2 5" id="KW-0813">Transport</keyword>
<evidence type="ECO:0000256" key="4">
    <source>
        <dbReference type="ARBA" id="ARBA00023136"/>
    </source>
</evidence>
<keyword evidence="3 5" id="KW-0653">Protein transport</keyword>
<dbReference type="PRINTS" id="PR00314">
    <property type="entry name" value="CLATHRINADPT"/>
</dbReference>
<dbReference type="EMBL" id="JADGIZ020000007">
    <property type="protein sequence ID" value="KAL2918251.1"/>
    <property type="molecule type" value="Genomic_DNA"/>
</dbReference>
<feature type="domain" description="MHD" evidence="6">
    <location>
        <begin position="239"/>
        <end position="486"/>
    </location>
</feature>
<keyword evidence="8" id="KW-1185">Reference proteome</keyword>
<dbReference type="SUPFAM" id="SSF64356">
    <property type="entry name" value="SNARE-like"/>
    <property type="match status" value="1"/>
</dbReference>
<comment type="similarity">
    <text evidence="5">Belongs to the adaptor complexes medium subunit family.</text>
</comment>
<dbReference type="CDD" id="cd09252">
    <property type="entry name" value="AP-3_Mu3_Cterm"/>
    <property type="match status" value="1"/>
</dbReference>
<evidence type="ECO:0000313" key="7">
    <source>
        <dbReference type="EMBL" id="KAL2918251.1"/>
    </source>
</evidence>
<dbReference type="Pfam" id="PF00928">
    <property type="entry name" value="Adap_comp_sub"/>
    <property type="match status" value="1"/>
</dbReference>